<keyword evidence="2" id="KW-1185">Reference proteome</keyword>
<organism evidence="1 2">
    <name type="scientific">Sediminicurvatus halobius</name>
    <dbReference type="NCBI Taxonomy" id="2182432"/>
    <lineage>
        <taxon>Bacteria</taxon>
        <taxon>Pseudomonadati</taxon>
        <taxon>Pseudomonadota</taxon>
        <taxon>Gammaproteobacteria</taxon>
        <taxon>Chromatiales</taxon>
        <taxon>Ectothiorhodospiraceae</taxon>
        <taxon>Sediminicurvatus</taxon>
    </lineage>
</organism>
<evidence type="ECO:0000313" key="1">
    <source>
        <dbReference type="EMBL" id="PWG62689.1"/>
    </source>
</evidence>
<name>A0A2U2N134_9GAMM</name>
<accession>A0A2U2N134</accession>
<reference evidence="1 2" key="1">
    <citation type="submission" date="2018-05" db="EMBL/GenBank/DDBJ databases">
        <title>Spiribacter halobius sp. nov., a moderately halophilic bacterium isolated from marine solar saltern.</title>
        <authorList>
            <person name="Zheng W.-S."/>
            <person name="Lu D.-C."/>
            <person name="Du Z.-J."/>
        </authorList>
    </citation>
    <scope>NUCLEOTIDE SEQUENCE [LARGE SCALE GENOMIC DNA]</scope>
    <source>
        <strain evidence="1 2">E85</strain>
    </source>
</reference>
<dbReference type="EMBL" id="QFFI01000016">
    <property type="protein sequence ID" value="PWG62689.1"/>
    <property type="molecule type" value="Genomic_DNA"/>
</dbReference>
<protein>
    <submittedName>
        <fullName evidence="1">TIGR03016 family PEP-CTERM system-associated outer membrane protein</fullName>
    </submittedName>
</protein>
<dbReference type="SUPFAM" id="SSF56935">
    <property type="entry name" value="Porins"/>
    <property type="match status" value="1"/>
</dbReference>
<dbReference type="InterPro" id="IPR017467">
    <property type="entry name" value="CHP03016_PEP-CTERM"/>
</dbReference>
<dbReference type="Proteomes" id="UP000245474">
    <property type="component" value="Unassembled WGS sequence"/>
</dbReference>
<proteinExistence type="predicted"/>
<dbReference type="InterPro" id="IPR023614">
    <property type="entry name" value="Porin_dom_sf"/>
</dbReference>
<gene>
    <name evidence="1" type="ORF">DEM34_11090</name>
</gene>
<dbReference type="Gene3D" id="2.40.160.10">
    <property type="entry name" value="Porin"/>
    <property type="match status" value="1"/>
</dbReference>
<dbReference type="NCBIfam" id="TIGR03016">
    <property type="entry name" value="pepcterm_hypo_1"/>
    <property type="match status" value="1"/>
</dbReference>
<evidence type="ECO:0000313" key="2">
    <source>
        <dbReference type="Proteomes" id="UP000245474"/>
    </source>
</evidence>
<comment type="caution">
    <text evidence="1">The sequence shown here is derived from an EMBL/GenBank/DDBJ whole genome shotgun (WGS) entry which is preliminary data.</text>
</comment>
<sequence>MDMATATGPMAAERALVGPGTAAVAAALLASPAHALDWSFTPTLSDSLTFTDNVELAPPGEEDWELINVISPGFNVTGDSARTTVNASYRLRALTHLRESDRDRLNHVFSGSLNSELIGENLFIDASARYSQEVLSLFGPIGLDDTSDTGNVEDVGTVSVSPYLVNRFGSFAESTLRYRHSRVYRDFSEDNYSNSASWNLDSGSRFGRLSWGLDAQAQRVTGVDRDPATFRSASASVGYELTRKLRVTASGGYEDNDYESDRADLSGEFWTVGATYAPNRRTSVSATYGERYISETKSFSITHRRRSAQLSASYSESISSSELSVFEGFEEGDGFVICLPDDPFCAPGQIIRRTIIPVFEPVNEFSYTRRGTGTLTIFGTRNTLTFNAFQVRRDFEVSEEETTQTGGSVSWTWKLGPVTSFNSTASYSRNESELSEREDDLYSFTAGFNRSIGQDINASLRYRHVRRDSNEPAGEYRENAITLTVSASF</sequence>
<dbReference type="AlphaFoldDB" id="A0A2U2N134"/>